<dbReference type="Gene3D" id="3.10.520.10">
    <property type="entry name" value="ApbE-like domains"/>
    <property type="match status" value="1"/>
</dbReference>
<organism evidence="1 2">
    <name type="scientific">Desulfotomaculum copahuensis</name>
    <dbReference type="NCBI Taxonomy" id="1838280"/>
    <lineage>
        <taxon>Bacteria</taxon>
        <taxon>Bacillati</taxon>
        <taxon>Bacillota</taxon>
        <taxon>Clostridia</taxon>
        <taxon>Eubacteriales</taxon>
        <taxon>Desulfotomaculaceae</taxon>
        <taxon>Desulfotomaculum</taxon>
    </lineage>
</organism>
<gene>
    <name evidence="1" type="ORF">A6M21_05950</name>
</gene>
<name>A0A1B7LH72_9FIRM</name>
<dbReference type="Proteomes" id="UP000078532">
    <property type="component" value="Unassembled WGS sequence"/>
</dbReference>
<dbReference type="OrthoDB" id="9787842at2"/>
<dbReference type="InterPro" id="IPR007183">
    <property type="entry name" value="UPF0280"/>
</dbReference>
<dbReference type="SUPFAM" id="SSF143631">
    <property type="entry name" value="ApbE-like"/>
    <property type="match status" value="1"/>
</dbReference>
<dbReference type="NCBIfam" id="NF003323">
    <property type="entry name" value="PRK04334.1-3"/>
    <property type="match status" value="1"/>
</dbReference>
<dbReference type="InterPro" id="IPR003374">
    <property type="entry name" value="ApbE-like_sf"/>
</dbReference>
<dbReference type="RefSeq" id="WP_066666805.1">
    <property type="nucleotide sequence ID" value="NZ_LYVF01000062.1"/>
</dbReference>
<evidence type="ECO:0000313" key="1">
    <source>
        <dbReference type="EMBL" id="OAT85458.1"/>
    </source>
</evidence>
<reference evidence="1 2" key="1">
    <citation type="submission" date="2016-04" db="EMBL/GenBank/DDBJ databases">
        <authorList>
            <person name="Evans L.H."/>
            <person name="Alamgir A."/>
            <person name="Owens N."/>
            <person name="Weber N.D."/>
            <person name="Virtaneva K."/>
            <person name="Barbian K."/>
            <person name="Babar A."/>
            <person name="Rosenke K."/>
        </authorList>
    </citation>
    <scope>NUCLEOTIDE SEQUENCE [LARGE SCALE GENOMIC DNA]</scope>
    <source>
        <strain evidence="1 2">LMa1</strain>
    </source>
</reference>
<proteinExistence type="predicted"/>
<protein>
    <submittedName>
        <fullName evidence="1">Thiamine biosynthesis protein ApbE</fullName>
    </submittedName>
</protein>
<dbReference type="EMBL" id="LYVF01000062">
    <property type="protein sequence ID" value="OAT85458.1"/>
    <property type="molecule type" value="Genomic_DNA"/>
</dbReference>
<comment type="caution">
    <text evidence="1">The sequence shown here is derived from an EMBL/GenBank/DDBJ whole genome shotgun (WGS) entry which is preliminary data.</text>
</comment>
<keyword evidence="2" id="KW-1185">Reference proteome</keyword>
<evidence type="ECO:0000313" key="2">
    <source>
        <dbReference type="Proteomes" id="UP000078532"/>
    </source>
</evidence>
<accession>A0A1B7LH72</accession>
<dbReference type="AlphaFoldDB" id="A0A1B7LH72"/>
<sequence>MSFIRRTYRQWHRQEDLIHFQVVCKETDLDIGIRRERYSPELVQWVEKLVRDVRGPLEEYVRRDPAFLKAHTPYQPLPGAPAIAVEMADAGRRAGVGPMAAVAGAVAGQVGKALCRRSRDVIVENGGDIFLRSACLRRIGIFAGQSAFTGRLALEIRPEDTPLGICTSSGTVGHSLSYGCADAVVVLSASPALADAAATAAGNLVQSPDDVQKAAGLAAAIPGIAGVVVICGDKLAAWGRVKLVPAG</sequence>
<dbReference type="PIRSF" id="PIRSF006421">
    <property type="entry name" value="UCP006421"/>
    <property type="match status" value="1"/>
</dbReference>
<dbReference type="STRING" id="1838280.A6M21_05950"/>